<evidence type="ECO:0000256" key="1">
    <source>
        <dbReference type="ARBA" id="ARBA00005615"/>
    </source>
</evidence>
<dbReference type="Pfam" id="PF01204">
    <property type="entry name" value="Trehalase"/>
    <property type="match status" value="2"/>
</dbReference>
<evidence type="ECO:0000313" key="5">
    <source>
        <dbReference type="EMBL" id="CDW60447.1"/>
    </source>
</evidence>
<dbReference type="OrthoDB" id="3542292at2759"/>
<reference evidence="5" key="1">
    <citation type="submission" date="2014-01" db="EMBL/GenBank/DDBJ databases">
        <authorList>
            <person name="Aslett M."/>
        </authorList>
    </citation>
    <scope>NUCLEOTIDE SEQUENCE</scope>
</reference>
<dbReference type="STRING" id="36087.A0A077ZJ66"/>
<dbReference type="InterPro" id="IPR012341">
    <property type="entry name" value="6hp_glycosidase-like_sf"/>
</dbReference>
<sequence>MSLKHSCNETLKAVFQSGDAINNEEVLSTFVDDYFNPPGSELVEFTPEAWAQFPDFLEEKLPQPLNDWLFELHTIWLSLCGKFIIAGGQFREFYYWDTFWIIKGLLASNMFSTVRGMIKNLAYMVDMHGFIPNGVSVTGDFDFATDLMPAMEKEFDFWLRNRSIHVADLWMKSIKTWSIVPADLSSTMCMNARLLAELNKKVGNLDKKEYIKPHYILNAVALYSRCVDTENVVAMRVYKYMETVGSFPSAKSSPTSSIKSGEQWDGDNAWAPLTHMIVEGFQSTGNQDLEMIAERYAVNWLLLTYQSYMQSRFMFKKYNTSMKSDMPYGRGGEHEVQTGFGWTNGVTMTFLLKYASAFERELKSAASQTPIFQPCYLLLYVFIAAHNMVL</sequence>
<organism evidence="5 6">
    <name type="scientific">Trichuris trichiura</name>
    <name type="common">Whipworm</name>
    <name type="synonym">Trichocephalus trichiurus</name>
    <dbReference type="NCBI Taxonomy" id="36087"/>
    <lineage>
        <taxon>Eukaryota</taxon>
        <taxon>Metazoa</taxon>
        <taxon>Ecdysozoa</taxon>
        <taxon>Nematoda</taxon>
        <taxon>Enoplea</taxon>
        <taxon>Dorylaimia</taxon>
        <taxon>Trichinellida</taxon>
        <taxon>Trichuridae</taxon>
        <taxon>Trichuris</taxon>
    </lineage>
</organism>
<dbReference type="InterPro" id="IPR001661">
    <property type="entry name" value="Glyco_hydro_37"/>
</dbReference>
<accession>A0A077ZJ66</accession>
<dbReference type="GO" id="GO:0004555">
    <property type="term" value="F:alpha,alpha-trehalase activity"/>
    <property type="evidence" value="ECO:0007669"/>
    <property type="project" value="UniProtKB-EC"/>
</dbReference>
<dbReference type="PANTHER" id="PTHR23403:SF12">
    <property type="entry name" value="TREHALASE"/>
    <property type="match status" value="1"/>
</dbReference>
<comment type="similarity">
    <text evidence="1">Belongs to the glycosyl hydrolase 37 family.</text>
</comment>
<dbReference type="EC" id="3.2.1.28" evidence="2"/>
<gene>
    <name evidence="5" type="ORF">TTRE_0000882601</name>
</gene>
<proteinExistence type="inferred from homology"/>
<dbReference type="Gene3D" id="1.50.10.10">
    <property type="match status" value="2"/>
</dbReference>
<evidence type="ECO:0000256" key="4">
    <source>
        <dbReference type="ARBA" id="ARBA00030473"/>
    </source>
</evidence>
<dbReference type="PANTHER" id="PTHR23403">
    <property type="entry name" value="TREHALASE"/>
    <property type="match status" value="1"/>
</dbReference>
<reference evidence="5" key="2">
    <citation type="submission" date="2014-03" db="EMBL/GenBank/DDBJ databases">
        <title>The whipworm genome and dual-species transcriptomics of an intimate host-pathogen interaction.</title>
        <authorList>
            <person name="Foth B.J."/>
            <person name="Tsai I.J."/>
            <person name="Reid A.J."/>
            <person name="Bancroft A.J."/>
            <person name="Nichol S."/>
            <person name="Tracey A."/>
            <person name="Holroyd N."/>
            <person name="Cotton J.A."/>
            <person name="Stanley E.J."/>
            <person name="Zarowiecki M."/>
            <person name="Liu J.Z."/>
            <person name="Huckvale T."/>
            <person name="Cooper P.J."/>
            <person name="Grencis R.K."/>
            <person name="Berriman M."/>
        </authorList>
    </citation>
    <scope>NUCLEOTIDE SEQUENCE [LARGE SCALE GENOMIC DNA]</scope>
</reference>
<dbReference type="EMBL" id="HG807110">
    <property type="protein sequence ID" value="CDW60447.1"/>
    <property type="molecule type" value="Genomic_DNA"/>
</dbReference>
<keyword evidence="6" id="KW-1185">Reference proteome</keyword>
<name>A0A077ZJ66_TRITR</name>
<evidence type="ECO:0000256" key="2">
    <source>
        <dbReference type="ARBA" id="ARBA00012757"/>
    </source>
</evidence>
<dbReference type="AlphaFoldDB" id="A0A077ZJ66"/>
<dbReference type="InterPro" id="IPR008928">
    <property type="entry name" value="6-hairpin_glycosidase_sf"/>
</dbReference>
<evidence type="ECO:0000313" key="6">
    <source>
        <dbReference type="Proteomes" id="UP000030665"/>
    </source>
</evidence>
<dbReference type="SUPFAM" id="SSF48208">
    <property type="entry name" value="Six-hairpin glycosidases"/>
    <property type="match status" value="1"/>
</dbReference>
<evidence type="ECO:0000256" key="3">
    <source>
        <dbReference type="ARBA" id="ARBA00019905"/>
    </source>
</evidence>
<protein>
    <recommendedName>
        <fullName evidence="3">Trehalase</fullName>
        <ecNumber evidence="2">3.2.1.28</ecNumber>
    </recommendedName>
    <alternativeName>
        <fullName evidence="4">Alpha,alpha-trehalase</fullName>
    </alternativeName>
</protein>
<dbReference type="Proteomes" id="UP000030665">
    <property type="component" value="Unassembled WGS sequence"/>
</dbReference>
<dbReference type="GO" id="GO:0005993">
    <property type="term" value="P:trehalose catabolic process"/>
    <property type="evidence" value="ECO:0007669"/>
    <property type="project" value="TreeGrafter"/>
</dbReference>